<keyword evidence="2" id="KW-1185">Reference proteome</keyword>
<evidence type="ECO:0000313" key="1">
    <source>
        <dbReference type="EMBL" id="KAH6637263.1"/>
    </source>
</evidence>
<proteinExistence type="predicted"/>
<accession>A0ACB7PDW1</accession>
<dbReference type="EMBL" id="JAGIZQ010000003">
    <property type="protein sequence ID" value="KAH6637263.1"/>
    <property type="molecule type" value="Genomic_DNA"/>
</dbReference>
<organism evidence="1 2">
    <name type="scientific">Chaetomium tenue</name>
    <dbReference type="NCBI Taxonomy" id="1854479"/>
    <lineage>
        <taxon>Eukaryota</taxon>
        <taxon>Fungi</taxon>
        <taxon>Dikarya</taxon>
        <taxon>Ascomycota</taxon>
        <taxon>Pezizomycotina</taxon>
        <taxon>Sordariomycetes</taxon>
        <taxon>Sordariomycetidae</taxon>
        <taxon>Sordariales</taxon>
        <taxon>Chaetomiaceae</taxon>
        <taxon>Chaetomium</taxon>
    </lineage>
</organism>
<evidence type="ECO:0000313" key="2">
    <source>
        <dbReference type="Proteomes" id="UP000724584"/>
    </source>
</evidence>
<name>A0ACB7PDW1_9PEZI</name>
<sequence>MRRPRQRHLSQIRNNAATIRLYLPTPDSFGFVRRSQIPANSRGTSLLLRKRSEANTDRERVCAHPLGRTRVLGSRRAAAQMSITTVGRGEALRAGRVWDWPDIAERKSESEGAGVGVQTQVDATNGTYGRPKGKGEKENGRIVCVRRHMGKKGLVLVVLAKSTCCTRSGGGDGPGVLRPGTPKDCSLERYHTNWLLICVVTFMPRSTNLGIQPELLQVKIAKG</sequence>
<reference evidence="1 2" key="1">
    <citation type="journal article" date="2021" name="Nat. Commun.">
        <title>Genetic determinants of endophytism in the Arabidopsis root mycobiome.</title>
        <authorList>
            <person name="Mesny F."/>
            <person name="Miyauchi S."/>
            <person name="Thiergart T."/>
            <person name="Pickel B."/>
            <person name="Atanasova L."/>
            <person name="Karlsson M."/>
            <person name="Huettel B."/>
            <person name="Barry K.W."/>
            <person name="Haridas S."/>
            <person name="Chen C."/>
            <person name="Bauer D."/>
            <person name="Andreopoulos W."/>
            <person name="Pangilinan J."/>
            <person name="LaButti K."/>
            <person name="Riley R."/>
            <person name="Lipzen A."/>
            <person name="Clum A."/>
            <person name="Drula E."/>
            <person name="Henrissat B."/>
            <person name="Kohler A."/>
            <person name="Grigoriev I.V."/>
            <person name="Martin F.M."/>
            <person name="Hacquard S."/>
        </authorList>
    </citation>
    <scope>NUCLEOTIDE SEQUENCE [LARGE SCALE GENOMIC DNA]</scope>
    <source>
        <strain evidence="1 2">MPI-SDFR-AT-0079</strain>
    </source>
</reference>
<gene>
    <name evidence="1" type="ORF">F5144DRAFT_210073</name>
</gene>
<comment type="caution">
    <text evidence="1">The sequence shown here is derived from an EMBL/GenBank/DDBJ whole genome shotgun (WGS) entry which is preliminary data.</text>
</comment>
<dbReference type="Proteomes" id="UP000724584">
    <property type="component" value="Unassembled WGS sequence"/>
</dbReference>
<protein>
    <submittedName>
        <fullName evidence="1">Uncharacterized protein</fullName>
    </submittedName>
</protein>